<dbReference type="InterPro" id="IPR001795">
    <property type="entry name" value="RNA-dir_pol_luteovirus"/>
</dbReference>
<comment type="catalytic activity">
    <reaction evidence="5 6">
        <text>RNA(n) + a ribonucleoside 5'-triphosphate = RNA(n+1) + diphosphate</text>
        <dbReference type="Rhea" id="RHEA:21248"/>
        <dbReference type="Rhea" id="RHEA-COMP:14527"/>
        <dbReference type="Rhea" id="RHEA-COMP:17342"/>
        <dbReference type="ChEBI" id="CHEBI:33019"/>
        <dbReference type="ChEBI" id="CHEBI:61557"/>
        <dbReference type="ChEBI" id="CHEBI:140395"/>
        <dbReference type="EC" id="2.7.7.48"/>
    </reaction>
</comment>
<feature type="coiled-coil region" evidence="7">
    <location>
        <begin position="769"/>
        <end position="800"/>
    </location>
</feature>
<keyword evidence="3 6" id="KW-0548">Nucleotidyltransferase</keyword>
<evidence type="ECO:0000256" key="8">
    <source>
        <dbReference type="SAM" id="MobiDB-lite"/>
    </source>
</evidence>
<evidence type="ECO:0000313" key="10">
    <source>
        <dbReference type="Proteomes" id="UP001252026"/>
    </source>
</evidence>
<protein>
    <recommendedName>
        <fullName evidence="6">RNA-directed RNA polymerase</fullName>
        <ecNumber evidence="6">2.7.7.48</ecNumber>
    </recommendedName>
</protein>
<proteinExistence type="predicted"/>
<accession>A0A3G5MTF9</accession>
<feature type="compositionally biased region" description="Pro residues" evidence="8">
    <location>
        <begin position="77"/>
        <end position="101"/>
    </location>
</feature>
<feature type="compositionally biased region" description="Low complexity" evidence="8">
    <location>
        <begin position="847"/>
        <end position="857"/>
    </location>
</feature>
<feature type="region of interest" description="Disordered" evidence="8">
    <location>
        <begin position="1153"/>
        <end position="1172"/>
    </location>
</feature>
<dbReference type="SUPFAM" id="SSF56672">
    <property type="entry name" value="DNA/RNA polymerases"/>
    <property type="match status" value="1"/>
</dbReference>
<feature type="region of interest" description="Disordered" evidence="8">
    <location>
        <begin position="827"/>
        <end position="876"/>
    </location>
</feature>
<keyword evidence="10" id="KW-1185">Reference proteome</keyword>
<dbReference type="EC" id="2.7.7.48" evidence="6"/>
<dbReference type="GO" id="GO:0003723">
    <property type="term" value="F:RNA binding"/>
    <property type="evidence" value="ECO:0007669"/>
    <property type="project" value="InterPro"/>
</dbReference>
<evidence type="ECO:0000313" key="9">
    <source>
        <dbReference type="EMBL" id="AYX40886.1"/>
    </source>
</evidence>
<evidence type="ECO:0000256" key="2">
    <source>
        <dbReference type="ARBA" id="ARBA00022679"/>
    </source>
</evidence>
<evidence type="ECO:0000256" key="6">
    <source>
        <dbReference type="RuleBase" id="RU364050"/>
    </source>
</evidence>
<evidence type="ECO:0000256" key="5">
    <source>
        <dbReference type="ARBA" id="ARBA00048744"/>
    </source>
</evidence>
<keyword evidence="4 6" id="KW-0547">Nucleotide-binding</keyword>
<feature type="region of interest" description="Disordered" evidence="8">
    <location>
        <begin position="941"/>
        <end position="973"/>
    </location>
</feature>
<keyword evidence="6" id="KW-0693">Viral RNA replication</keyword>
<evidence type="ECO:0000256" key="4">
    <source>
        <dbReference type="ARBA" id="ARBA00022741"/>
    </source>
</evidence>
<dbReference type="Proteomes" id="UP001252026">
    <property type="component" value="Genome"/>
</dbReference>
<evidence type="ECO:0000256" key="1">
    <source>
        <dbReference type="ARBA" id="ARBA00022484"/>
    </source>
</evidence>
<dbReference type="GO" id="GO:0003968">
    <property type="term" value="F:RNA-directed RNA polymerase activity"/>
    <property type="evidence" value="ECO:0007669"/>
    <property type="project" value="UniProtKB-KW"/>
</dbReference>
<dbReference type="GO" id="GO:0000166">
    <property type="term" value="F:nucleotide binding"/>
    <property type="evidence" value="ECO:0007669"/>
    <property type="project" value="UniProtKB-KW"/>
</dbReference>
<evidence type="ECO:0000256" key="3">
    <source>
        <dbReference type="ARBA" id="ARBA00022695"/>
    </source>
</evidence>
<dbReference type="GO" id="GO:0006351">
    <property type="term" value="P:DNA-templated transcription"/>
    <property type="evidence" value="ECO:0007669"/>
    <property type="project" value="InterPro"/>
</dbReference>
<organism evidence="9 10">
    <name type="scientific">Botrytis cinerea botybirnavirus 1</name>
    <dbReference type="NCBI Taxonomy" id="2488792"/>
    <lineage>
        <taxon>Viruses</taxon>
        <taxon>Riboviria</taxon>
        <taxon>Orthornavirae</taxon>
        <taxon>Duplornaviricota</taxon>
        <taxon>Chrymotiviricetes</taxon>
        <taxon>Ghabrivirales</taxon>
        <taxon>Alphatotivirineae</taxon>
        <taxon>Botybirnaviridae</taxon>
        <taxon>Botybirnavirus</taxon>
        <taxon>Botybirnavirus roku</taxon>
    </lineage>
</organism>
<dbReference type="InterPro" id="IPR043502">
    <property type="entry name" value="DNA/RNA_pol_sf"/>
</dbReference>
<feature type="region of interest" description="Disordered" evidence="8">
    <location>
        <begin position="35"/>
        <end position="162"/>
    </location>
</feature>
<reference evidence="9" key="1">
    <citation type="submission" date="2018-05" db="EMBL/GenBank/DDBJ databases">
        <title>Genomic characterization of a novel botybitnavirus isolate from Botrytis cinerea.</title>
        <authorList>
            <person name="Cottet L."/>
            <person name="Potgieter C."/>
            <person name="Castillo A."/>
        </authorList>
    </citation>
    <scope>NUCLEOTIDE SEQUENCE</scope>
</reference>
<dbReference type="EMBL" id="MH321499">
    <property type="protein sequence ID" value="AYX40886.1"/>
    <property type="molecule type" value="Genomic_RNA"/>
</dbReference>
<evidence type="ECO:0000256" key="7">
    <source>
        <dbReference type="SAM" id="Coils"/>
    </source>
</evidence>
<feature type="compositionally biased region" description="Basic residues" evidence="8">
    <location>
        <begin position="949"/>
        <end position="963"/>
    </location>
</feature>
<dbReference type="Pfam" id="PF02123">
    <property type="entry name" value="RdRP_4"/>
    <property type="match status" value="1"/>
</dbReference>
<keyword evidence="7" id="KW-0175">Coiled coil</keyword>
<name>A0A3G5MTF9_9VIRU</name>
<keyword evidence="2 6" id="KW-0808">Transferase</keyword>
<sequence length="1828" mass="204942">MTNQNMTSFSPYQLTFGAFSYTVTNGRCQQTPDLLKSGSFGGVEDTTAGADEPGESAPQVGASGMEVGGDGDGDNGDPPPMPPQRPTPPNQPPTLPPPMPVNPNSEVFEDIPATPEQPLLPAPGNNEEDHPPPGQEPTRPPHNGDNYGPVPQAEDSADPLGEVPTCGWFDYEYSDDLGNSLRLGGTTQASDGSVNFSSRMGTSLEADFPQFSDIKRHVDAAINDKPIYELRMGSIWAMGHRVASSITTQASYTDSRTVNFLTTNSKSEVIAPSQDIIMYKVQGGVTISGRLVRQNTVFNSDELRKIKAQIDSIGVAGQYRDLASTSVVRGDNHIQMLTIAYTRILALAVSAEMTIDTPIHCNGKVLNSGIMRVPGTVTSPLRQAVDAYLQFRPTGLVTLPPGSTYSDIATMLYLMGYGRLQFVTKTEAGPVTVYSPFDRFVANKKLTLAPLLDGARIPEYKEADLKFPTTLQQAQDLLTRYVDSNRLWTQMAIARNIAWGMVISREFSSSLSLPNPVHSIDPLFNTVNLGLDHIPGRRVLRHDSNTTALIASGSWLVEAMVEVLFEGCMNTMEETAGIGPRASNFLAAIDTRKDDLGLELRIGTAVLPVVDRITGTASTHIRQYLDSSITSIFKQLAIGWEQRPVRISSYLATRTKPEDENLDLFFSQSKRLRLMKEKRFTWREQVVAEVLIGAGSNIQTRYLEYGTLYDDNISDVRKYKPVVGLVGTHQIQYMVGEPTLWDFWCQGEEIDLEQQEVAPVVSKGPKSTLEAAQEMMTALAQAMKANREKLSREEKEESEVEDVPLEGRYVANAPRIGEYPVYANRTPSSVQQGKKVAVEDEEGGYESTTTSRPSSRVRQAEPRMPASRMSTREGCVPREVSKIEERAREWTKAKNPAKLPAAREKLPAPDVFNAFASLRVEDTNAGNQSDENLEYTVISRESKTSKGFKNNKRQVKKGRKTHQKPGNETQQEKQIRAAEKEKVRLESEQIDSATAMSIAERSRILHTFPSNASESRAVDMLFPSGKDSELKRAPYTIGFLLAKLKKANLITHQKKKDVTTFLEYAVGGKNAWAVAIVQFITLNTLSPAAYEHLKELGLLTTKYEEWNDKWSNINDAFRNSISTESWPFEERDFPQCLYLSNFVGRPHREADWDAERAKRSTQPEPLKHYTSQGFQEMGEKEEKRMILDFLYAEAKFKIKKVQTFQEYYESRAEWMIRGSMSGEKTVLDTLPEIKSKMSEMGLKVTQNTNKVHVAEKVDYQWFKNVLDMEPVHLAKAHTKGQENGKIRSIQGSCYSHYVIGSFWSKYLETTLTLKHATMNKSNSQLLLEKEDRRVASADNSSTKVCLDYPDFGATHTCRQQALVLDCLLEVAVSQGFKPTEEFLTMHTWYRNSFLNQWLFYPDTKQWGQADMGMFSGVVQTTLINTVLNGALRSHAVKTLSNMGSPVVMKRHYELGDDGWAEFQDEDEANAYLSVFPLIGKELNPIKQLVSKYGSEYLREWYVNGSVYGCFPRALAMLVSGNVESTIPSAGVVRIRELYESYCTLKLRLADPRACEFYFEDLAVYEVRRGALGVERTLKFCYGPSDLGGLALQPIYRIPDYLTQEVGDEFNKNQEEESQESIVSRILSEGKVQNMFKASRDYINKIEGKFRVVWKHSGKARATAVVAASGIITGSQSTQSTHDELELLVRSCGWRKPDIEHVMDELTESKPVFIGLAEVEKQFYKATVEDRVLLSELSKLSKVFKFMDEETQGNIILQISGENNIPEVRIKRTLQSLKYLKGEGFEYAPKSHLSSELMAIYSQWKVVQNFKTEHRLPAILLELYTAYHI</sequence>
<keyword evidence="1 6" id="KW-0696">RNA-directed RNA polymerase</keyword>